<dbReference type="InterPro" id="IPR025997">
    <property type="entry name" value="SBP_2_dom"/>
</dbReference>
<dbReference type="EMBL" id="JEMA01000674">
    <property type="protein sequence ID" value="KYF67223.1"/>
    <property type="molecule type" value="Genomic_DNA"/>
</dbReference>
<comment type="similarity">
    <text evidence="2">Belongs to the bacterial solute-binding protein 2 family.</text>
</comment>
<comment type="subcellular location">
    <subcellularLocation>
        <location evidence="1">Cell envelope</location>
    </subcellularLocation>
</comment>
<dbReference type="InterPro" id="IPR050555">
    <property type="entry name" value="Bact_Solute-Bind_Prot2"/>
</dbReference>
<proteinExistence type="inferred from homology"/>
<reference evidence="4 5" key="1">
    <citation type="submission" date="2014-02" db="EMBL/GenBank/DDBJ databases">
        <title>The small core and large imbalanced accessory genome model reveals a collaborative survival strategy of Sorangium cellulosum strains in nature.</title>
        <authorList>
            <person name="Han K."/>
            <person name="Peng R."/>
            <person name="Blom J."/>
            <person name="Li Y.-Z."/>
        </authorList>
    </citation>
    <scope>NUCLEOTIDE SEQUENCE [LARGE SCALE GENOMIC DNA]</scope>
    <source>
        <strain evidence="4 5">So0008-312</strain>
    </source>
</reference>
<comment type="caution">
    <text evidence="4">The sequence shown here is derived from an EMBL/GenBank/DDBJ whole genome shotgun (WGS) entry which is preliminary data.</text>
</comment>
<dbReference type="InterPro" id="IPR028082">
    <property type="entry name" value="Peripla_BP_I"/>
</dbReference>
<dbReference type="RefSeq" id="WP_061609996.1">
    <property type="nucleotide sequence ID" value="NZ_JEMA01000674.1"/>
</dbReference>
<dbReference type="AlphaFoldDB" id="A0A150QH23"/>
<dbReference type="Pfam" id="PF13407">
    <property type="entry name" value="Peripla_BP_4"/>
    <property type="match status" value="1"/>
</dbReference>
<evidence type="ECO:0000256" key="1">
    <source>
        <dbReference type="ARBA" id="ARBA00004196"/>
    </source>
</evidence>
<gene>
    <name evidence="4" type="ORF">BE15_01875</name>
</gene>
<feature type="domain" description="Periplasmic binding protein" evidence="3">
    <location>
        <begin position="79"/>
        <end position="326"/>
    </location>
</feature>
<dbReference type="GO" id="GO:0030246">
    <property type="term" value="F:carbohydrate binding"/>
    <property type="evidence" value="ECO:0007669"/>
    <property type="project" value="TreeGrafter"/>
</dbReference>
<sequence>MLTIGRWGITALGLTLMTAACGSSDAPGAGERTAPIQRAPTLASEFTPMELEETIDNLVAEINKNATQPMQMAILLKEADGFWSPVVRAANQAMGELDVTGSVLGPIESKGDEEEKVEFQNQQIKQAVADGAEGIGIAPFGNTQTAAVDEAVADGVDVVTLDTDVPTTKRSLHIGTLDRSAGATAGETLLAELLPAPGTVLIHGNEDAGWVSGFERTQGAVEVLEAAGYEVLVRAASWEEAGETEDVDWMKAQIETADPPVVGMIGLFNISYRCAMAAEAAGENDFPIVAFDFDPRTVNYMRTGHIKATHIQRQYYQGYLVPYILYGIKSIGLDATREILAPHRVDDSRINTGLDVVRADKIDAYNDFLDLIGSNQ</sequence>
<organism evidence="4 5">
    <name type="scientific">Sorangium cellulosum</name>
    <name type="common">Polyangium cellulosum</name>
    <dbReference type="NCBI Taxonomy" id="56"/>
    <lineage>
        <taxon>Bacteria</taxon>
        <taxon>Pseudomonadati</taxon>
        <taxon>Myxococcota</taxon>
        <taxon>Polyangia</taxon>
        <taxon>Polyangiales</taxon>
        <taxon>Polyangiaceae</taxon>
        <taxon>Sorangium</taxon>
    </lineage>
</organism>
<evidence type="ECO:0000256" key="2">
    <source>
        <dbReference type="ARBA" id="ARBA00007639"/>
    </source>
</evidence>
<dbReference type="GO" id="GO:0030288">
    <property type="term" value="C:outer membrane-bounded periplasmic space"/>
    <property type="evidence" value="ECO:0007669"/>
    <property type="project" value="TreeGrafter"/>
</dbReference>
<dbReference type="PROSITE" id="PS51257">
    <property type="entry name" value="PROKAR_LIPOPROTEIN"/>
    <property type="match status" value="1"/>
</dbReference>
<dbReference type="Proteomes" id="UP000075260">
    <property type="component" value="Unassembled WGS sequence"/>
</dbReference>
<name>A0A150QH23_SORCE</name>
<evidence type="ECO:0000259" key="3">
    <source>
        <dbReference type="Pfam" id="PF13407"/>
    </source>
</evidence>
<protein>
    <submittedName>
        <fullName evidence="4">Sugar ABC transporter</fullName>
    </submittedName>
</protein>
<dbReference type="Gene3D" id="3.40.50.2300">
    <property type="match status" value="2"/>
</dbReference>
<dbReference type="SUPFAM" id="SSF53822">
    <property type="entry name" value="Periplasmic binding protein-like I"/>
    <property type="match status" value="1"/>
</dbReference>
<evidence type="ECO:0000313" key="5">
    <source>
        <dbReference type="Proteomes" id="UP000075260"/>
    </source>
</evidence>
<dbReference type="PANTHER" id="PTHR30036">
    <property type="entry name" value="D-XYLOSE-BINDING PERIPLASMIC PROTEIN"/>
    <property type="match status" value="1"/>
</dbReference>
<dbReference type="PANTHER" id="PTHR30036:SF7">
    <property type="entry name" value="ABC TRANSPORTER PERIPLASMIC-BINDING PROTEIN YPHF"/>
    <property type="match status" value="1"/>
</dbReference>
<dbReference type="OrthoDB" id="5491506at2"/>
<evidence type="ECO:0000313" key="4">
    <source>
        <dbReference type="EMBL" id="KYF67223.1"/>
    </source>
</evidence>
<accession>A0A150QH23</accession>